<dbReference type="EMBL" id="JACHGN010000017">
    <property type="protein sequence ID" value="MBB5137379.1"/>
    <property type="molecule type" value="Genomic_DNA"/>
</dbReference>
<proteinExistence type="predicted"/>
<dbReference type="Gene3D" id="3.40.50.720">
    <property type="entry name" value="NAD(P)-binding Rossmann-like Domain"/>
    <property type="match status" value="1"/>
</dbReference>
<dbReference type="Proteomes" id="UP000578449">
    <property type="component" value="Unassembled WGS sequence"/>
</dbReference>
<comment type="caution">
    <text evidence="1">The sequence shown here is derived from an EMBL/GenBank/DDBJ whole genome shotgun (WGS) entry which is preliminary data.</text>
</comment>
<gene>
    <name evidence="1" type="ORF">HNP84_007131</name>
</gene>
<dbReference type="InterPro" id="IPR036291">
    <property type="entry name" value="NAD(P)-bd_dom_sf"/>
</dbReference>
<evidence type="ECO:0000313" key="1">
    <source>
        <dbReference type="EMBL" id="MBB5137379.1"/>
    </source>
</evidence>
<keyword evidence="2" id="KW-1185">Reference proteome</keyword>
<organism evidence="1 2">
    <name type="scientific">Thermocatellispora tengchongensis</name>
    <dbReference type="NCBI Taxonomy" id="1073253"/>
    <lineage>
        <taxon>Bacteria</taxon>
        <taxon>Bacillati</taxon>
        <taxon>Actinomycetota</taxon>
        <taxon>Actinomycetes</taxon>
        <taxon>Streptosporangiales</taxon>
        <taxon>Streptosporangiaceae</taxon>
        <taxon>Thermocatellispora</taxon>
    </lineage>
</organism>
<reference evidence="1 2" key="1">
    <citation type="submission" date="2020-08" db="EMBL/GenBank/DDBJ databases">
        <title>Genomic Encyclopedia of Type Strains, Phase IV (KMG-IV): sequencing the most valuable type-strain genomes for metagenomic binning, comparative biology and taxonomic classification.</title>
        <authorList>
            <person name="Goeker M."/>
        </authorList>
    </citation>
    <scope>NUCLEOTIDE SEQUENCE [LARGE SCALE GENOMIC DNA]</scope>
    <source>
        <strain evidence="1 2">DSM 45615</strain>
    </source>
</reference>
<dbReference type="RefSeq" id="WP_246519094.1">
    <property type="nucleotide sequence ID" value="NZ_BAABIX010000012.1"/>
</dbReference>
<name>A0A840PEG9_9ACTN</name>
<dbReference type="Pfam" id="PF13561">
    <property type="entry name" value="adh_short_C2"/>
    <property type="match status" value="1"/>
</dbReference>
<accession>A0A840PEG9</accession>
<dbReference type="InterPro" id="IPR002347">
    <property type="entry name" value="SDR_fam"/>
</dbReference>
<protein>
    <submittedName>
        <fullName evidence="1">NAD(P)-dependent dehydrogenase (Short-subunit alcohol dehydrogenase family)</fullName>
    </submittedName>
</protein>
<sequence length="71" mass="7179">MFTCNSLSLGTVLPVGAGISGGRLARQARRYATGRLGTPADVAAAAVWPASDEAGWVTGQTIPVNGGYQTS</sequence>
<dbReference type="SUPFAM" id="SSF51735">
    <property type="entry name" value="NAD(P)-binding Rossmann-fold domains"/>
    <property type="match status" value="1"/>
</dbReference>
<evidence type="ECO:0000313" key="2">
    <source>
        <dbReference type="Proteomes" id="UP000578449"/>
    </source>
</evidence>
<dbReference type="AlphaFoldDB" id="A0A840PEG9"/>